<evidence type="ECO:0000313" key="2">
    <source>
        <dbReference type="EnsemblPlants" id="OPUNC03G34050.1"/>
    </source>
</evidence>
<keyword evidence="3" id="KW-1185">Reference proteome</keyword>
<sequence length="112" mass="12093">MREKRAASTTPAARRRRKKAAAAARDGGEKRREEATRYEGVPVTVYLPGGGGLVCELKLSKFDGTKATVINGGGYAKFMANGGLVRGDHVEVLAFRRPPNHHLCFVIAKIEG</sequence>
<reference evidence="2" key="2">
    <citation type="submission" date="2018-05" db="EMBL/GenBank/DDBJ databases">
        <title>OpunRS2 (Oryza punctata Reference Sequence Version 2).</title>
        <authorList>
            <person name="Zhang J."/>
            <person name="Kudrna D."/>
            <person name="Lee S."/>
            <person name="Talag J."/>
            <person name="Welchert J."/>
            <person name="Wing R.A."/>
        </authorList>
    </citation>
    <scope>NUCLEOTIDE SEQUENCE [LARGE SCALE GENOMIC DNA]</scope>
</reference>
<dbReference type="PANTHER" id="PTHR34397:SF23">
    <property type="entry name" value="EXPRESSED PROTEIN"/>
    <property type="match status" value="1"/>
</dbReference>
<dbReference type="OMA" id="YAKFMAN"/>
<dbReference type="EnsemblPlants" id="OPUNC03G34050.1">
    <property type="protein sequence ID" value="OPUNC03G34050.1"/>
    <property type="gene ID" value="OPUNC03G34050"/>
</dbReference>
<accession>A0A0E0KK19</accession>
<protein>
    <recommendedName>
        <fullName evidence="4">TF-B3 domain-containing protein</fullName>
    </recommendedName>
</protein>
<evidence type="ECO:0008006" key="4">
    <source>
        <dbReference type="Google" id="ProtNLM"/>
    </source>
</evidence>
<dbReference type="eggNOG" id="ENOG502R1VI">
    <property type="taxonomic scope" value="Eukaryota"/>
</dbReference>
<dbReference type="Proteomes" id="UP000026962">
    <property type="component" value="Chromosome 3"/>
</dbReference>
<proteinExistence type="predicted"/>
<organism evidence="2">
    <name type="scientific">Oryza punctata</name>
    <name type="common">Red rice</name>
    <dbReference type="NCBI Taxonomy" id="4537"/>
    <lineage>
        <taxon>Eukaryota</taxon>
        <taxon>Viridiplantae</taxon>
        <taxon>Streptophyta</taxon>
        <taxon>Embryophyta</taxon>
        <taxon>Tracheophyta</taxon>
        <taxon>Spermatophyta</taxon>
        <taxon>Magnoliopsida</taxon>
        <taxon>Liliopsida</taxon>
        <taxon>Poales</taxon>
        <taxon>Poaceae</taxon>
        <taxon>BOP clade</taxon>
        <taxon>Oryzoideae</taxon>
        <taxon>Oryzeae</taxon>
        <taxon>Oryzinae</taxon>
        <taxon>Oryza</taxon>
    </lineage>
</organism>
<dbReference type="AlphaFoldDB" id="A0A0E0KK19"/>
<reference evidence="2" key="1">
    <citation type="submission" date="2015-04" db="UniProtKB">
        <authorList>
            <consortium name="EnsemblPlants"/>
        </authorList>
    </citation>
    <scope>IDENTIFICATION</scope>
</reference>
<evidence type="ECO:0000256" key="1">
    <source>
        <dbReference type="SAM" id="MobiDB-lite"/>
    </source>
</evidence>
<dbReference type="PANTHER" id="PTHR34397">
    <property type="entry name" value="OS05G0237600 PROTEIN"/>
    <property type="match status" value="1"/>
</dbReference>
<name>A0A0E0KK19_ORYPU</name>
<dbReference type="HOGENOM" id="CLU_2149979_0_0_1"/>
<feature type="compositionally biased region" description="Basic and acidic residues" evidence="1">
    <location>
        <begin position="26"/>
        <end position="35"/>
    </location>
</feature>
<feature type="region of interest" description="Disordered" evidence="1">
    <location>
        <begin position="1"/>
        <end position="35"/>
    </location>
</feature>
<dbReference type="Gramene" id="OPUNC03G34050.1">
    <property type="protein sequence ID" value="OPUNC03G34050.1"/>
    <property type="gene ID" value="OPUNC03G34050"/>
</dbReference>
<evidence type="ECO:0000313" key="3">
    <source>
        <dbReference type="Proteomes" id="UP000026962"/>
    </source>
</evidence>